<dbReference type="PANTHER" id="PTHR13161">
    <property type="entry name" value="SPLICING FACTOR SUPPRESSOR OF WHITE APRICOT"/>
    <property type="match status" value="1"/>
</dbReference>
<keyword evidence="4" id="KW-0805">Transcription regulation</keyword>
<dbReference type="EMBL" id="JADBJN010000003">
    <property type="protein sequence ID" value="KAG5673545.1"/>
    <property type="molecule type" value="Genomic_DNA"/>
</dbReference>
<feature type="compositionally biased region" description="Basic and acidic residues" evidence="7">
    <location>
        <begin position="142"/>
        <end position="153"/>
    </location>
</feature>
<feature type="compositionally biased region" description="Low complexity" evidence="7">
    <location>
        <begin position="637"/>
        <end position="655"/>
    </location>
</feature>
<evidence type="ECO:0000256" key="2">
    <source>
        <dbReference type="ARBA" id="ARBA00022737"/>
    </source>
</evidence>
<feature type="compositionally biased region" description="Polar residues" evidence="7">
    <location>
        <begin position="614"/>
        <end position="623"/>
    </location>
</feature>
<dbReference type="PROSITE" id="PS50128">
    <property type="entry name" value="SURP"/>
    <property type="match status" value="2"/>
</dbReference>
<name>A0A9J6BUH7_POLVA</name>
<dbReference type="Proteomes" id="UP001107558">
    <property type="component" value="Chromosome 3"/>
</dbReference>
<organism evidence="9 10">
    <name type="scientific">Polypedilum vanderplanki</name>
    <name type="common">Sleeping chironomid midge</name>
    <dbReference type="NCBI Taxonomy" id="319348"/>
    <lineage>
        <taxon>Eukaryota</taxon>
        <taxon>Metazoa</taxon>
        <taxon>Ecdysozoa</taxon>
        <taxon>Arthropoda</taxon>
        <taxon>Hexapoda</taxon>
        <taxon>Insecta</taxon>
        <taxon>Pterygota</taxon>
        <taxon>Neoptera</taxon>
        <taxon>Endopterygota</taxon>
        <taxon>Diptera</taxon>
        <taxon>Nematocera</taxon>
        <taxon>Chironomoidea</taxon>
        <taxon>Chironomidae</taxon>
        <taxon>Chironominae</taxon>
        <taxon>Polypedilum</taxon>
        <taxon>Polypedilum</taxon>
    </lineage>
</organism>
<feature type="region of interest" description="Disordered" evidence="7">
    <location>
        <begin position="459"/>
        <end position="515"/>
    </location>
</feature>
<keyword evidence="5" id="KW-0804">Transcription</keyword>
<proteinExistence type="predicted"/>
<evidence type="ECO:0000256" key="7">
    <source>
        <dbReference type="SAM" id="MobiDB-lite"/>
    </source>
</evidence>
<feature type="compositionally biased region" description="Basic and acidic residues" evidence="7">
    <location>
        <begin position="479"/>
        <end position="500"/>
    </location>
</feature>
<keyword evidence="6" id="KW-0508">mRNA splicing</keyword>
<keyword evidence="1" id="KW-0507">mRNA processing</keyword>
<dbReference type="SMART" id="SM00648">
    <property type="entry name" value="SWAP"/>
    <property type="match status" value="2"/>
</dbReference>
<keyword evidence="3" id="KW-0694">RNA-binding</keyword>
<dbReference type="PANTHER" id="PTHR13161:SF15">
    <property type="entry name" value="SPLICING FACTOR, SUPPRESSOR OF WHITE-APRICOT HOMOLOG"/>
    <property type="match status" value="1"/>
</dbReference>
<feature type="domain" description="SURP motif" evidence="8">
    <location>
        <begin position="377"/>
        <end position="419"/>
    </location>
</feature>
<keyword evidence="10" id="KW-1185">Reference proteome</keyword>
<evidence type="ECO:0000313" key="10">
    <source>
        <dbReference type="Proteomes" id="UP001107558"/>
    </source>
</evidence>
<accession>A0A9J6BUH7</accession>
<dbReference type="Gene3D" id="1.10.10.790">
    <property type="entry name" value="Surp module"/>
    <property type="match status" value="2"/>
</dbReference>
<dbReference type="Pfam" id="PF01805">
    <property type="entry name" value="Surp"/>
    <property type="match status" value="2"/>
</dbReference>
<dbReference type="SMART" id="SM01141">
    <property type="entry name" value="DRY_EERY"/>
    <property type="match status" value="1"/>
</dbReference>
<evidence type="ECO:0000259" key="8">
    <source>
        <dbReference type="PROSITE" id="PS50128"/>
    </source>
</evidence>
<dbReference type="SUPFAM" id="SSF109905">
    <property type="entry name" value="Surp module (SWAP domain)"/>
    <property type="match status" value="2"/>
</dbReference>
<feature type="region of interest" description="Disordered" evidence="7">
    <location>
        <begin position="614"/>
        <end position="693"/>
    </location>
</feature>
<evidence type="ECO:0000256" key="5">
    <source>
        <dbReference type="ARBA" id="ARBA00023163"/>
    </source>
</evidence>
<sequence>MTSKSGILKTKSNYEHRSAVDFLVFGYQCKLYRDDKKALEIDRETHLIPAPYEPKDLISRYDVRTTLSEIAPYECSSSVLNRFDGLSAAEQQAELLAEKERYFSLYINEVEEELYKEEEIKRQTSTSGYNQVQFSYDDDDDNAKNKIGPKESSDVPQDNENDDNDSDDTPFTPAENLKIPSNIKIPTTVKLNQIIEKTAKFIASQGLQMEILLKTKQASNPQFNFLNHDGEFNSYYKHILSMMKNNTYPWQELQQNSNLNQHQSETSNSNDTNENVHTAIIIPKMQYKPSHDCYYTQLISKITKAPISELERKQQEEEDANKVKNNDSNVPKISSGLLGLSNYNSDSESNDENEDDADNNENDKFNGVVPPSNIQKVIDTTAVYVAKNGAHFEQKLMEKIHTDTRFEFLHEDNKYHAYYKMKVKSYLPNNTNITLGTINKSSNPSTTIKSVTTIEPTSTPNIKIDVPKTPPAPVCFSIKTKEERPPLKNSRIDNSDDEKNSSSIPDAPSPPRITTVEEELERQVDIINAEREEKLIKERLNEKLLSAAREKLGMLPKEKMLQIERKKRAMMFINQIKGSNGSSSNSGNKKEDDVINLTLCGEESNDSAKSISSLLKRNYSNNKNESRSRSRKKSRSRSSSSSSRSRSYSSRSSDSSPRRKRSKKHKSKSKKKHRRSTRSRSRSKSSSKKYSKR</sequence>
<feature type="domain" description="SURP motif" evidence="8">
    <location>
        <begin position="194"/>
        <end position="236"/>
    </location>
</feature>
<dbReference type="Pfam" id="PF09750">
    <property type="entry name" value="DRY_EERY"/>
    <property type="match status" value="1"/>
</dbReference>
<dbReference type="FunFam" id="1.10.10.790:FF:000002">
    <property type="entry name" value="Splicing factor 3A subunit 1"/>
    <property type="match status" value="1"/>
</dbReference>
<feature type="compositionally biased region" description="Basic and acidic residues" evidence="7">
    <location>
        <begin position="310"/>
        <end position="325"/>
    </location>
</feature>
<dbReference type="AlphaFoldDB" id="A0A9J6BUH7"/>
<protein>
    <recommendedName>
        <fullName evidence="8">SURP motif domain-containing protein</fullName>
    </recommendedName>
</protein>
<comment type="caution">
    <text evidence="9">The sequence shown here is derived from an EMBL/GenBank/DDBJ whole genome shotgun (WGS) entry which is preliminary data.</text>
</comment>
<dbReference type="InterPro" id="IPR040397">
    <property type="entry name" value="SWAP"/>
</dbReference>
<reference evidence="9" key="1">
    <citation type="submission" date="2021-03" db="EMBL/GenBank/DDBJ databases">
        <title>Chromosome level genome of the anhydrobiotic midge Polypedilum vanderplanki.</title>
        <authorList>
            <person name="Yoshida Y."/>
            <person name="Kikawada T."/>
            <person name="Gusev O."/>
        </authorList>
    </citation>
    <scope>NUCLEOTIDE SEQUENCE</scope>
    <source>
        <strain evidence="9">NIAS01</strain>
        <tissue evidence="9">Whole body or cell culture</tissue>
    </source>
</reference>
<feature type="compositionally biased region" description="Acidic residues" evidence="7">
    <location>
        <begin position="348"/>
        <end position="360"/>
    </location>
</feature>
<dbReference type="InterPro" id="IPR000061">
    <property type="entry name" value="Surp"/>
</dbReference>
<feature type="compositionally biased region" description="Acidic residues" evidence="7">
    <location>
        <begin position="157"/>
        <end position="168"/>
    </location>
</feature>
<gene>
    <name evidence="9" type="ORF">PVAND_003585</name>
</gene>
<feature type="region of interest" description="Disordered" evidence="7">
    <location>
        <begin position="310"/>
        <end position="371"/>
    </location>
</feature>
<evidence type="ECO:0000313" key="9">
    <source>
        <dbReference type="EMBL" id="KAG5673545.1"/>
    </source>
</evidence>
<feature type="compositionally biased region" description="Basic residues" evidence="7">
    <location>
        <begin position="658"/>
        <end position="693"/>
    </location>
</feature>
<dbReference type="GO" id="GO:0003723">
    <property type="term" value="F:RNA binding"/>
    <property type="evidence" value="ECO:0007669"/>
    <property type="project" value="UniProtKB-KW"/>
</dbReference>
<evidence type="ECO:0000256" key="6">
    <source>
        <dbReference type="ARBA" id="ARBA00023187"/>
    </source>
</evidence>
<dbReference type="InterPro" id="IPR019147">
    <property type="entry name" value="SWAP_N_domain"/>
</dbReference>
<feature type="region of interest" description="Disordered" evidence="7">
    <location>
        <begin position="118"/>
        <end position="177"/>
    </location>
</feature>
<dbReference type="OrthoDB" id="5836667at2759"/>
<evidence type="ECO:0000256" key="3">
    <source>
        <dbReference type="ARBA" id="ARBA00022884"/>
    </source>
</evidence>
<dbReference type="GO" id="GO:0000395">
    <property type="term" value="P:mRNA 5'-splice site recognition"/>
    <property type="evidence" value="ECO:0007669"/>
    <property type="project" value="TreeGrafter"/>
</dbReference>
<evidence type="ECO:0000256" key="4">
    <source>
        <dbReference type="ARBA" id="ARBA00023015"/>
    </source>
</evidence>
<feature type="compositionally biased region" description="Polar residues" evidence="7">
    <location>
        <begin position="123"/>
        <end position="134"/>
    </location>
</feature>
<feature type="compositionally biased region" description="Low complexity" evidence="7">
    <location>
        <begin position="334"/>
        <end position="347"/>
    </location>
</feature>
<keyword evidence="2" id="KW-0677">Repeat</keyword>
<dbReference type="InterPro" id="IPR035967">
    <property type="entry name" value="SWAP/Surp_sf"/>
</dbReference>
<evidence type="ECO:0000256" key="1">
    <source>
        <dbReference type="ARBA" id="ARBA00022664"/>
    </source>
</evidence>